<dbReference type="Proteomes" id="UP000885847">
    <property type="component" value="Unassembled WGS sequence"/>
</dbReference>
<dbReference type="AlphaFoldDB" id="A0A7C0VCI5"/>
<organism evidence="1">
    <name type="scientific">candidate division WOR-3 bacterium</name>
    <dbReference type="NCBI Taxonomy" id="2052148"/>
    <lineage>
        <taxon>Bacteria</taxon>
        <taxon>Bacteria division WOR-3</taxon>
    </lineage>
</organism>
<gene>
    <name evidence="1" type="ORF">ENF18_06405</name>
</gene>
<proteinExistence type="predicted"/>
<name>A0A7C0VCI5_UNCW3</name>
<dbReference type="InterPro" id="IPR049210">
    <property type="entry name" value="DUF6812"/>
</dbReference>
<accession>A0A7C0VCI5</accession>
<dbReference type="Pfam" id="PF20660">
    <property type="entry name" value="DUF6812"/>
    <property type="match status" value="1"/>
</dbReference>
<evidence type="ECO:0000313" key="1">
    <source>
        <dbReference type="EMBL" id="HDI83406.1"/>
    </source>
</evidence>
<reference evidence="1" key="1">
    <citation type="journal article" date="2020" name="mSystems">
        <title>Genome- and Community-Level Interaction Insights into Carbon Utilization and Element Cycling Functions of Hydrothermarchaeota in Hydrothermal Sediment.</title>
        <authorList>
            <person name="Zhou Z."/>
            <person name="Liu Y."/>
            <person name="Xu W."/>
            <person name="Pan J."/>
            <person name="Luo Z.H."/>
            <person name="Li M."/>
        </authorList>
    </citation>
    <scope>NUCLEOTIDE SEQUENCE [LARGE SCALE GENOMIC DNA]</scope>
    <source>
        <strain evidence="1">HyVt-102</strain>
    </source>
</reference>
<comment type="caution">
    <text evidence="1">The sequence shown here is derived from an EMBL/GenBank/DDBJ whole genome shotgun (WGS) entry which is preliminary data.</text>
</comment>
<protein>
    <submittedName>
        <fullName evidence="1">Uncharacterized protein</fullName>
    </submittedName>
</protein>
<dbReference type="EMBL" id="DQWE01000302">
    <property type="protein sequence ID" value="HDI83406.1"/>
    <property type="molecule type" value="Genomic_DNA"/>
</dbReference>
<sequence>MRVAKEKVKVWIYLRNYRLKGFIHIMQGSRLTDSLTAQSKKSDFLPVTDCEIHFPGGQTKKVEFLLVQISSIVMIHQEKE</sequence>